<dbReference type="GO" id="GO:0016020">
    <property type="term" value="C:membrane"/>
    <property type="evidence" value="ECO:0007669"/>
    <property type="project" value="UniProtKB-SubCell"/>
</dbReference>
<keyword evidence="5" id="KW-0802">TPR repeat</keyword>
<evidence type="ECO:0000259" key="7">
    <source>
        <dbReference type="Pfam" id="PF04932"/>
    </source>
</evidence>
<dbReference type="InterPro" id="IPR051533">
    <property type="entry name" value="WaaL-like"/>
</dbReference>
<comment type="caution">
    <text evidence="8">The sequence shown here is derived from an EMBL/GenBank/DDBJ whole genome shotgun (WGS) entry which is preliminary data.</text>
</comment>
<keyword evidence="4 6" id="KW-0472">Membrane</keyword>
<feature type="transmembrane region" description="Helical" evidence="6">
    <location>
        <begin position="44"/>
        <end position="65"/>
    </location>
</feature>
<feature type="domain" description="O-antigen ligase-related" evidence="7">
    <location>
        <begin position="313"/>
        <end position="470"/>
    </location>
</feature>
<dbReference type="PANTHER" id="PTHR37422:SF13">
    <property type="entry name" value="LIPOPOLYSACCHARIDE BIOSYNTHESIS PROTEIN PA4999-RELATED"/>
    <property type="match status" value="1"/>
</dbReference>
<accession>A0A1G1Y6L0</accession>
<evidence type="ECO:0000256" key="2">
    <source>
        <dbReference type="ARBA" id="ARBA00022692"/>
    </source>
</evidence>
<dbReference type="PANTHER" id="PTHR37422">
    <property type="entry name" value="TEICHURONIC ACID BIOSYNTHESIS PROTEIN TUAE"/>
    <property type="match status" value="1"/>
</dbReference>
<feature type="transmembrane region" description="Helical" evidence="6">
    <location>
        <begin position="101"/>
        <end position="122"/>
    </location>
</feature>
<feature type="transmembrane region" description="Helical" evidence="6">
    <location>
        <begin position="161"/>
        <end position="181"/>
    </location>
</feature>
<dbReference type="PROSITE" id="PS50005">
    <property type="entry name" value="TPR"/>
    <property type="match status" value="3"/>
</dbReference>
<dbReference type="InterPro" id="IPR011990">
    <property type="entry name" value="TPR-like_helical_dom_sf"/>
</dbReference>
<dbReference type="Pfam" id="PF04932">
    <property type="entry name" value="Wzy_C"/>
    <property type="match status" value="1"/>
</dbReference>
<feature type="repeat" description="TPR" evidence="5">
    <location>
        <begin position="664"/>
        <end position="697"/>
    </location>
</feature>
<feature type="transmembrane region" description="Helical" evidence="6">
    <location>
        <begin position="233"/>
        <end position="252"/>
    </location>
</feature>
<evidence type="ECO:0000256" key="3">
    <source>
        <dbReference type="ARBA" id="ARBA00022989"/>
    </source>
</evidence>
<evidence type="ECO:0000256" key="6">
    <source>
        <dbReference type="SAM" id="Phobius"/>
    </source>
</evidence>
<feature type="transmembrane region" description="Helical" evidence="6">
    <location>
        <begin position="354"/>
        <end position="370"/>
    </location>
</feature>
<dbReference type="EMBL" id="MHIH01000003">
    <property type="protein sequence ID" value="OGY47969.1"/>
    <property type="molecule type" value="Genomic_DNA"/>
</dbReference>
<feature type="transmembrane region" description="Helical" evidence="6">
    <location>
        <begin position="300"/>
        <end position="317"/>
    </location>
</feature>
<feature type="transmembrane region" description="Helical" evidence="6">
    <location>
        <begin position="517"/>
        <end position="532"/>
    </location>
</feature>
<dbReference type="Gene3D" id="1.25.40.10">
    <property type="entry name" value="Tetratricopeptide repeat domain"/>
    <property type="match status" value="2"/>
</dbReference>
<sequence>MLLFSFFGKIKLLYLFYKIFKRIIIMKNLTTEQVEHLLIKFIKLGLLFVLFLPLVMHSHFFFPFIVVKNTLFRITVEAIFLAYLILMHLNHRYRPQLDKITIGLVLFFITSVIAGIAGIGWYSSFWGNYERMSGIFHSLHLLLYFLVLVNVFKEKKDWHSFLTFSIFVSLLMSFLGLAQWLKIPFLLQSSGGERLSGTVGNATFFAAYLIFNLFFALYLLAKEKRFDLKLFTFSFLVSDLFLVLSGILFKIFGTADWNRLNFLKIPILNQALEYSGLFYPFLIFQLLIIATWFLREKKHVVRILLFVIFGFEFFIFFNTQTRGAIVGFFFSIVFLALASLFLGKINIKIKSFSLAFLILAIIIPFALLAAKNTTFVINNGTLSRLATISLTDITTESRLLTWQASWRGWSESIKSFIIGYGPENYYYAFNKYFPAPIYKDVGSQIWFDRAHNIIFDIGVTTGILGLLIYLSILGVAVFYLFKNYKQTSSVSSSWLLIALIIAYFLQDFFVFDTINTEIPFYLFLGFVAFIGFKESSPVSEENQDSSRKEVNYIYILILVIIFALVTVAVNVRAIRANNYIYKALISPELAQNGTNQKLEFFKKSINEAIVGKFEARQQLANYAADLSKSGKTPTASIKSIIDYATEELNKSVEEEPLNVRHHMWLANFYNGTTRFNQTNPDKAIDLLEKAIELSPTRPQVYWEMAQAYTFKLDFENAEKYFKKGAEISPNVIDSYWNLLSIYVVFDKQDLADAEWQLMQTQLNWTPKLADYKKLVDLYGRVKKYDKTIEFQGKVIELEPTATNYAVLAAMYSKVGNIEKAKEATQKAVELDPTFAAEAERFLEMLESGEL</sequence>
<evidence type="ECO:0000313" key="8">
    <source>
        <dbReference type="EMBL" id="OGY47969.1"/>
    </source>
</evidence>
<dbReference type="SUPFAM" id="SSF48452">
    <property type="entry name" value="TPR-like"/>
    <property type="match status" value="1"/>
</dbReference>
<gene>
    <name evidence="8" type="ORF">A3J62_02250</name>
</gene>
<feature type="transmembrane region" description="Helical" evidence="6">
    <location>
        <begin position="323"/>
        <end position="342"/>
    </location>
</feature>
<name>A0A1G1Y6L0_9BACT</name>
<evidence type="ECO:0000313" key="9">
    <source>
        <dbReference type="Proteomes" id="UP000178747"/>
    </source>
</evidence>
<evidence type="ECO:0000256" key="5">
    <source>
        <dbReference type="PROSITE-ProRule" id="PRU00339"/>
    </source>
</evidence>
<feature type="transmembrane region" description="Helical" evidence="6">
    <location>
        <begin position="552"/>
        <end position="571"/>
    </location>
</feature>
<dbReference type="SMART" id="SM00028">
    <property type="entry name" value="TPR"/>
    <property type="match status" value="3"/>
</dbReference>
<comment type="subcellular location">
    <subcellularLocation>
        <location evidence="1">Membrane</location>
        <topology evidence="1">Multi-pass membrane protein</topology>
    </subcellularLocation>
</comment>
<evidence type="ECO:0000256" key="4">
    <source>
        <dbReference type="ARBA" id="ARBA00023136"/>
    </source>
</evidence>
<organism evidence="8 9">
    <name type="scientific">Candidatus Buchananbacteria bacterium RIFCSPHIGHO2_02_FULL_38_8</name>
    <dbReference type="NCBI Taxonomy" id="1797538"/>
    <lineage>
        <taxon>Bacteria</taxon>
        <taxon>Candidatus Buchananiibacteriota</taxon>
    </lineage>
</organism>
<feature type="transmembrane region" description="Helical" evidence="6">
    <location>
        <begin position="272"/>
        <end position="293"/>
    </location>
</feature>
<keyword evidence="3 6" id="KW-1133">Transmembrane helix</keyword>
<proteinExistence type="predicted"/>
<keyword evidence="2 6" id="KW-0812">Transmembrane</keyword>
<reference evidence="8 9" key="1">
    <citation type="journal article" date="2016" name="Nat. Commun.">
        <title>Thousands of microbial genomes shed light on interconnected biogeochemical processes in an aquifer system.</title>
        <authorList>
            <person name="Anantharaman K."/>
            <person name="Brown C.T."/>
            <person name="Hug L.A."/>
            <person name="Sharon I."/>
            <person name="Castelle C.J."/>
            <person name="Probst A.J."/>
            <person name="Thomas B.C."/>
            <person name="Singh A."/>
            <person name="Wilkins M.J."/>
            <person name="Karaoz U."/>
            <person name="Brodie E.L."/>
            <person name="Williams K.H."/>
            <person name="Hubbard S.S."/>
            <person name="Banfield J.F."/>
        </authorList>
    </citation>
    <scope>NUCLEOTIDE SEQUENCE [LARGE SCALE GENOMIC DNA]</scope>
</reference>
<evidence type="ECO:0000256" key="1">
    <source>
        <dbReference type="ARBA" id="ARBA00004141"/>
    </source>
</evidence>
<feature type="transmembrane region" description="Helical" evidence="6">
    <location>
        <begin position="493"/>
        <end position="511"/>
    </location>
</feature>
<feature type="transmembrane region" description="Helical" evidence="6">
    <location>
        <begin position="134"/>
        <end position="152"/>
    </location>
</feature>
<dbReference type="Proteomes" id="UP000178747">
    <property type="component" value="Unassembled WGS sequence"/>
</dbReference>
<dbReference type="AlphaFoldDB" id="A0A1G1Y6L0"/>
<feature type="transmembrane region" description="Helical" evidence="6">
    <location>
        <begin position="201"/>
        <end position="221"/>
    </location>
</feature>
<dbReference type="Pfam" id="PF13181">
    <property type="entry name" value="TPR_8"/>
    <property type="match status" value="2"/>
</dbReference>
<feature type="transmembrane region" description="Helical" evidence="6">
    <location>
        <begin position="453"/>
        <end position="481"/>
    </location>
</feature>
<feature type="transmembrane region" description="Helical" evidence="6">
    <location>
        <begin position="71"/>
        <end position="89"/>
    </location>
</feature>
<dbReference type="InterPro" id="IPR007016">
    <property type="entry name" value="O-antigen_ligase-rel_domated"/>
</dbReference>
<feature type="repeat" description="TPR" evidence="5">
    <location>
        <begin position="698"/>
        <end position="731"/>
    </location>
</feature>
<protein>
    <recommendedName>
        <fullName evidence="7">O-antigen ligase-related domain-containing protein</fullName>
    </recommendedName>
</protein>
<feature type="repeat" description="TPR" evidence="5">
    <location>
        <begin position="801"/>
        <end position="834"/>
    </location>
</feature>
<dbReference type="InterPro" id="IPR019734">
    <property type="entry name" value="TPR_rpt"/>
</dbReference>